<proteinExistence type="predicted"/>
<dbReference type="PANTHER" id="PTHR30093">
    <property type="entry name" value="GENERAL SECRETION PATHWAY PROTEIN G"/>
    <property type="match status" value="1"/>
</dbReference>
<dbReference type="NCBIfam" id="TIGR02532">
    <property type="entry name" value="IV_pilin_GFxxxE"/>
    <property type="match status" value="1"/>
</dbReference>
<dbReference type="PROSITE" id="PS00409">
    <property type="entry name" value="PROKAR_NTER_METHYL"/>
    <property type="match status" value="1"/>
</dbReference>
<sequence>MPRNESQSLTTTRHGFTLVELLVVIAIISTLIALLLPAVQQAREAARRSQCKNNMKQLGLAMHNYHDSHGTFPPGGIWNYGSGAGAATGFQNDPDQLCNLAGDWSRMQAACWMWHCMILPYIEQTATYNKLPIGESSPNGVVQNSAFDEIMQTPIETFRCPSDPAPIQNPENYVAVPSGQFHAWLATPALSPVTSYAAAHNSNHYRGYLPRASCKVTDYDGVFGTASKVRMRDITDGTSNTIMLGEKAYGREINSTGKLSEGGTLFFGSAIFYYMNAAYVVARNGINGNSVDTLQSMHVGGAQVLLCDGSVHFLSENIDYDIDDSTGSSVGDEAPASDLNRNSLLEYLFSRNDGNAFGEF</sequence>
<evidence type="ECO:0000313" key="4">
    <source>
        <dbReference type="Proteomes" id="UP000319976"/>
    </source>
</evidence>
<dbReference type="OrthoDB" id="249131at2"/>
<evidence type="ECO:0000313" key="3">
    <source>
        <dbReference type="EMBL" id="QDT65506.1"/>
    </source>
</evidence>
<dbReference type="InterPro" id="IPR027558">
    <property type="entry name" value="Pre_pil_HX9DG_C"/>
</dbReference>
<organism evidence="3 4">
    <name type="scientific">Calycomorphotria hydatis</name>
    <dbReference type="NCBI Taxonomy" id="2528027"/>
    <lineage>
        <taxon>Bacteria</taxon>
        <taxon>Pseudomonadati</taxon>
        <taxon>Planctomycetota</taxon>
        <taxon>Planctomycetia</taxon>
        <taxon>Planctomycetales</taxon>
        <taxon>Planctomycetaceae</taxon>
        <taxon>Calycomorphotria</taxon>
    </lineage>
</organism>
<dbReference type="AlphaFoldDB" id="A0A517TAV6"/>
<gene>
    <name evidence="3" type="ORF">V22_27600</name>
</gene>
<name>A0A517TAV6_9PLAN</name>
<reference evidence="3 4" key="1">
    <citation type="submission" date="2019-02" db="EMBL/GenBank/DDBJ databases">
        <title>Deep-cultivation of Planctomycetes and their phenomic and genomic characterization uncovers novel biology.</title>
        <authorList>
            <person name="Wiegand S."/>
            <person name="Jogler M."/>
            <person name="Boedeker C."/>
            <person name="Pinto D."/>
            <person name="Vollmers J."/>
            <person name="Rivas-Marin E."/>
            <person name="Kohn T."/>
            <person name="Peeters S.H."/>
            <person name="Heuer A."/>
            <person name="Rast P."/>
            <person name="Oberbeckmann S."/>
            <person name="Bunk B."/>
            <person name="Jeske O."/>
            <person name="Meyerdierks A."/>
            <person name="Storesund J.E."/>
            <person name="Kallscheuer N."/>
            <person name="Luecker S."/>
            <person name="Lage O.M."/>
            <person name="Pohl T."/>
            <person name="Merkel B.J."/>
            <person name="Hornburger P."/>
            <person name="Mueller R.-W."/>
            <person name="Bruemmer F."/>
            <person name="Labrenz M."/>
            <person name="Spormann A.M."/>
            <person name="Op den Camp H."/>
            <person name="Overmann J."/>
            <person name="Amann R."/>
            <person name="Jetten M.S.M."/>
            <person name="Mascher T."/>
            <person name="Medema M.H."/>
            <person name="Devos D.P."/>
            <person name="Kaster A.-K."/>
            <person name="Ovreas L."/>
            <person name="Rohde M."/>
            <person name="Galperin M.Y."/>
            <person name="Jogler C."/>
        </authorList>
    </citation>
    <scope>NUCLEOTIDE SEQUENCE [LARGE SCALE GENOMIC DNA]</scope>
    <source>
        <strain evidence="3 4">V22</strain>
    </source>
</reference>
<keyword evidence="1" id="KW-0812">Transmembrane</keyword>
<feature type="domain" description="DUF1559" evidence="2">
    <location>
        <begin position="40"/>
        <end position="319"/>
    </location>
</feature>
<dbReference type="RefSeq" id="WP_145267141.1">
    <property type="nucleotide sequence ID" value="NZ_CP036316.1"/>
</dbReference>
<evidence type="ECO:0000256" key="1">
    <source>
        <dbReference type="SAM" id="Phobius"/>
    </source>
</evidence>
<protein>
    <recommendedName>
        <fullName evidence="2">DUF1559 domain-containing protein</fullName>
    </recommendedName>
</protein>
<keyword evidence="4" id="KW-1185">Reference proteome</keyword>
<dbReference type="Gene3D" id="3.30.700.10">
    <property type="entry name" value="Glycoprotein, Type 4 Pilin"/>
    <property type="match status" value="1"/>
</dbReference>
<keyword evidence="1" id="KW-0472">Membrane</keyword>
<dbReference type="PANTHER" id="PTHR30093:SF2">
    <property type="entry name" value="TYPE II SECRETION SYSTEM PROTEIN H"/>
    <property type="match status" value="1"/>
</dbReference>
<dbReference type="EMBL" id="CP036316">
    <property type="protein sequence ID" value="QDT65506.1"/>
    <property type="molecule type" value="Genomic_DNA"/>
</dbReference>
<dbReference type="KEGG" id="chya:V22_27600"/>
<evidence type="ECO:0000259" key="2">
    <source>
        <dbReference type="Pfam" id="PF07596"/>
    </source>
</evidence>
<accession>A0A517TAV6</accession>
<dbReference type="SUPFAM" id="SSF54523">
    <property type="entry name" value="Pili subunits"/>
    <property type="match status" value="1"/>
</dbReference>
<feature type="transmembrane region" description="Helical" evidence="1">
    <location>
        <begin position="15"/>
        <end position="39"/>
    </location>
</feature>
<dbReference type="Pfam" id="PF07963">
    <property type="entry name" value="N_methyl"/>
    <property type="match status" value="1"/>
</dbReference>
<dbReference type="NCBIfam" id="TIGR04294">
    <property type="entry name" value="pre_pil_HX9DG"/>
    <property type="match status" value="1"/>
</dbReference>
<dbReference type="Proteomes" id="UP000319976">
    <property type="component" value="Chromosome"/>
</dbReference>
<dbReference type="InterPro" id="IPR045584">
    <property type="entry name" value="Pilin-like"/>
</dbReference>
<dbReference type="Pfam" id="PF07596">
    <property type="entry name" value="SBP_bac_10"/>
    <property type="match status" value="1"/>
</dbReference>
<dbReference type="InterPro" id="IPR012902">
    <property type="entry name" value="N_methyl_site"/>
</dbReference>
<keyword evidence="1" id="KW-1133">Transmembrane helix</keyword>
<dbReference type="InterPro" id="IPR011453">
    <property type="entry name" value="DUF1559"/>
</dbReference>